<gene>
    <name evidence="2" type="ORF">J2S57_005215</name>
</gene>
<sequence>MERGQAFVVCCLLSIAMLTVGLLLFQHSQPAV</sequence>
<accession>A0ABT9P9U9</accession>
<proteinExistence type="predicted"/>
<keyword evidence="1" id="KW-0812">Transmembrane</keyword>
<name>A0ABT9P9U9_9ACTN</name>
<evidence type="ECO:0000313" key="2">
    <source>
        <dbReference type="EMBL" id="MDP9829466.1"/>
    </source>
</evidence>
<feature type="transmembrane region" description="Helical" evidence="1">
    <location>
        <begin position="6"/>
        <end position="25"/>
    </location>
</feature>
<comment type="caution">
    <text evidence="2">The sequence shown here is derived from an EMBL/GenBank/DDBJ whole genome shotgun (WGS) entry which is preliminary data.</text>
</comment>
<keyword evidence="1" id="KW-0472">Membrane</keyword>
<evidence type="ECO:0000256" key="1">
    <source>
        <dbReference type="SAM" id="Phobius"/>
    </source>
</evidence>
<reference evidence="2 3" key="1">
    <citation type="submission" date="2023-07" db="EMBL/GenBank/DDBJ databases">
        <title>Sequencing the genomes of 1000 actinobacteria strains.</title>
        <authorList>
            <person name="Klenk H.-P."/>
        </authorList>
    </citation>
    <scope>NUCLEOTIDE SEQUENCE [LARGE SCALE GENOMIC DNA]</scope>
    <source>
        <strain evidence="2 3">DSM 44388</strain>
    </source>
</reference>
<keyword evidence="1" id="KW-1133">Transmembrane helix</keyword>
<dbReference type="EMBL" id="JAUSQZ010000001">
    <property type="protein sequence ID" value="MDP9829466.1"/>
    <property type="molecule type" value="Genomic_DNA"/>
</dbReference>
<organism evidence="2 3">
    <name type="scientific">Kineosporia succinea</name>
    <dbReference type="NCBI Taxonomy" id="84632"/>
    <lineage>
        <taxon>Bacteria</taxon>
        <taxon>Bacillati</taxon>
        <taxon>Actinomycetota</taxon>
        <taxon>Actinomycetes</taxon>
        <taxon>Kineosporiales</taxon>
        <taxon>Kineosporiaceae</taxon>
        <taxon>Kineosporia</taxon>
    </lineage>
</organism>
<evidence type="ECO:0008006" key="4">
    <source>
        <dbReference type="Google" id="ProtNLM"/>
    </source>
</evidence>
<dbReference type="Proteomes" id="UP001235712">
    <property type="component" value="Unassembled WGS sequence"/>
</dbReference>
<keyword evidence="3" id="KW-1185">Reference proteome</keyword>
<protein>
    <recommendedName>
        <fullName evidence="4">NADH dehydrogenase subunit 6</fullName>
    </recommendedName>
</protein>
<evidence type="ECO:0000313" key="3">
    <source>
        <dbReference type="Proteomes" id="UP001235712"/>
    </source>
</evidence>